<evidence type="ECO:0000313" key="19">
    <source>
        <dbReference type="Proteomes" id="UP000197587"/>
    </source>
</evidence>
<dbReference type="EMBL" id="JASZ02000011">
    <property type="protein sequence ID" value="OWK98328.1"/>
    <property type="molecule type" value="Genomic_DNA"/>
</dbReference>
<keyword evidence="9" id="KW-0406">Ion transport</keyword>
<comment type="subcellular location">
    <subcellularLocation>
        <location evidence="1">Cell outer membrane</location>
        <topology evidence="1">Multi-pass membrane protein</topology>
    </subcellularLocation>
</comment>
<evidence type="ECO:0000256" key="8">
    <source>
        <dbReference type="ARBA" id="ARBA00023047"/>
    </source>
</evidence>
<evidence type="ECO:0000259" key="17">
    <source>
        <dbReference type="Pfam" id="PF22461"/>
    </source>
</evidence>
<feature type="domain" description="SLBB" evidence="17">
    <location>
        <begin position="163"/>
        <end position="242"/>
    </location>
</feature>
<keyword evidence="13" id="KW-0998">Cell outer membrane</keyword>
<dbReference type="Proteomes" id="UP000197587">
    <property type="component" value="Unassembled WGS sequence"/>
</dbReference>
<feature type="transmembrane region" description="Helical" evidence="15">
    <location>
        <begin position="258"/>
        <end position="276"/>
    </location>
</feature>
<dbReference type="PANTHER" id="PTHR33619:SF3">
    <property type="entry name" value="POLYSACCHARIDE EXPORT PROTEIN GFCE-RELATED"/>
    <property type="match status" value="1"/>
</dbReference>
<dbReference type="AlphaFoldDB" id="A0A2D0A6P9"/>
<proteinExistence type="inferred from homology"/>
<evidence type="ECO:0000256" key="1">
    <source>
        <dbReference type="ARBA" id="ARBA00004571"/>
    </source>
</evidence>
<evidence type="ECO:0000313" key="18">
    <source>
        <dbReference type="EMBL" id="OWK98328.1"/>
    </source>
</evidence>
<keyword evidence="12" id="KW-0564">Palmitate</keyword>
<sequence length="278" mass="30685">MINMNKNTIVFLFLLILTLTLTLTSCNTRNKTSKLNYMQNVEQVATEASMNNAASNSTLQVGDQLVILVSGRDLDVVKPFNQNYSSGELIQQSQVPGNVSNQGAVTFSGPTYIVDSEGYIDFPFLGKIDTKGKTIEALRDELHSKIKRYVIDPTVNVRLANFKVTVLGEVNRQGEYIVPNGKATLLNALGMAGDLTMYGKRDDVLLVRNIDGNITKERINLLDANFINSPYFHLKQGDVIYVSSNKTREKTAKLDPNSGLYIGIASIVVTILALVFKK</sequence>
<evidence type="ECO:0000256" key="3">
    <source>
        <dbReference type="ARBA" id="ARBA00022448"/>
    </source>
</evidence>
<evidence type="ECO:0000259" key="16">
    <source>
        <dbReference type="Pfam" id="PF02563"/>
    </source>
</evidence>
<keyword evidence="19" id="KW-1185">Reference proteome</keyword>
<evidence type="ECO:0000256" key="6">
    <source>
        <dbReference type="ARBA" id="ARBA00022692"/>
    </source>
</evidence>
<evidence type="ECO:0000256" key="14">
    <source>
        <dbReference type="ARBA" id="ARBA00023288"/>
    </source>
</evidence>
<dbReference type="GO" id="GO:0009279">
    <property type="term" value="C:cell outer membrane"/>
    <property type="evidence" value="ECO:0007669"/>
    <property type="project" value="UniProtKB-SubCell"/>
</dbReference>
<dbReference type="InterPro" id="IPR003715">
    <property type="entry name" value="Poly_export_N"/>
</dbReference>
<comment type="similarity">
    <text evidence="2">Belongs to the BexD/CtrA/VexA family.</text>
</comment>
<dbReference type="Gene3D" id="3.10.560.10">
    <property type="entry name" value="Outer membrane lipoprotein wza domain like"/>
    <property type="match status" value="1"/>
</dbReference>
<evidence type="ECO:0000256" key="13">
    <source>
        <dbReference type="ARBA" id="ARBA00023237"/>
    </source>
</evidence>
<keyword evidence="3" id="KW-0813">Transport</keyword>
<accession>A0A2D0A6P9</accession>
<organism evidence="18 19">
    <name type="scientific">Kaistella haifensis DSM 19056</name>
    <dbReference type="NCBI Taxonomy" id="1450526"/>
    <lineage>
        <taxon>Bacteria</taxon>
        <taxon>Pseudomonadati</taxon>
        <taxon>Bacteroidota</taxon>
        <taxon>Flavobacteriia</taxon>
        <taxon>Flavobacteriales</taxon>
        <taxon>Weeksellaceae</taxon>
        <taxon>Chryseobacterium group</taxon>
        <taxon>Kaistella</taxon>
    </lineage>
</organism>
<reference evidence="18 19" key="1">
    <citation type="submission" date="2017-05" db="EMBL/GenBank/DDBJ databases">
        <title>Genome of Chryseobacterium haifense.</title>
        <authorList>
            <person name="Newman J.D."/>
        </authorList>
    </citation>
    <scope>NUCLEOTIDE SEQUENCE [LARGE SCALE GENOMIC DNA]</scope>
    <source>
        <strain evidence="18 19">DSM 19056</strain>
    </source>
</reference>
<comment type="caution">
    <text evidence="18">The sequence shown here is derived from an EMBL/GenBank/DDBJ whole genome shotgun (WGS) entry which is preliminary data.</text>
</comment>
<gene>
    <name evidence="18" type="ORF">AP75_06940</name>
</gene>
<keyword evidence="6 15" id="KW-0812">Transmembrane</keyword>
<dbReference type="GO" id="GO:0046930">
    <property type="term" value="C:pore complex"/>
    <property type="evidence" value="ECO:0007669"/>
    <property type="project" value="UniProtKB-KW"/>
</dbReference>
<dbReference type="InterPro" id="IPR054765">
    <property type="entry name" value="SLBB_dom"/>
</dbReference>
<evidence type="ECO:0000256" key="10">
    <source>
        <dbReference type="ARBA" id="ARBA00023114"/>
    </source>
</evidence>
<evidence type="ECO:0000256" key="4">
    <source>
        <dbReference type="ARBA" id="ARBA00022452"/>
    </source>
</evidence>
<evidence type="ECO:0000256" key="12">
    <source>
        <dbReference type="ARBA" id="ARBA00023139"/>
    </source>
</evidence>
<evidence type="ECO:0000256" key="2">
    <source>
        <dbReference type="ARBA" id="ARBA00009450"/>
    </source>
</evidence>
<evidence type="ECO:0000256" key="15">
    <source>
        <dbReference type="SAM" id="Phobius"/>
    </source>
</evidence>
<keyword evidence="4" id="KW-1134">Transmembrane beta strand</keyword>
<keyword evidence="5 18" id="KW-0762">Sugar transport</keyword>
<evidence type="ECO:0000256" key="5">
    <source>
        <dbReference type="ARBA" id="ARBA00022597"/>
    </source>
</evidence>
<evidence type="ECO:0000256" key="9">
    <source>
        <dbReference type="ARBA" id="ARBA00023065"/>
    </source>
</evidence>
<dbReference type="Gene3D" id="3.30.1950.10">
    <property type="entry name" value="wza like domain"/>
    <property type="match status" value="1"/>
</dbReference>
<keyword evidence="15" id="KW-1133">Transmembrane helix</keyword>
<dbReference type="PANTHER" id="PTHR33619">
    <property type="entry name" value="POLYSACCHARIDE EXPORT PROTEIN GFCE-RELATED"/>
    <property type="match status" value="1"/>
</dbReference>
<keyword evidence="7" id="KW-0732">Signal</keyword>
<name>A0A2D0A6P9_9FLAO</name>
<feature type="domain" description="Polysaccharide export protein N-terminal" evidence="16">
    <location>
        <begin position="53"/>
        <end position="159"/>
    </location>
</feature>
<keyword evidence="14" id="KW-0449">Lipoprotein</keyword>
<dbReference type="PROSITE" id="PS51257">
    <property type="entry name" value="PROKAR_LIPOPROTEIN"/>
    <property type="match status" value="1"/>
</dbReference>
<dbReference type="Pfam" id="PF02563">
    <property type="entry name" value="Poly_export"/>
    <property type="match status" value="1"/>
</dbReference>
<evidence type="ECO:0000256" key="11">
    <source>
        <dbReference type="ARBA" id="ARBA00023136"/>
    </source>
</evidence>
<dbReference type="InterPro" id="IPR049712">
    <property type="entry name" value="Poly_export"/>
</dbReference>
<keyword evidence="8" id="KW-0625">Polysaccharide transport</keyword>
<keyword evidence="10" id="KW-0626">Porin</keyword>
<dbReference type="GO" id="GO:0015159">
    <property type="term" value="F:polysaccharide transmembrane transporter activity"/>
    <property type="evidence" value="ECO:0007669"/>
    <property type="project" value="InterPro"/>
</dbReference>
<dbReference type="GO" id="GO:0006811">
    <property type="term" value="P:monoatomic ion transport"/>
    <property type="evidence" value="ECO:0007669"/>
    <property type="project" value="UniProtKB-KW"/>
</dbReference>
<protein>
    <submittedName>
        <fullName evidence="18">Sugar transporter</fullName>
    </submittedName>
</protein>
<evidence type="ECO:0000256" key="7">
    <source>
        <dbReference type="ARBA" id="ARBA00022729"/>
    </source>
</evidence>
<dbReference type="GO" id="GO:0015288">
    <property type="term" value="F:porin activity"/>
    <property type="evidence" value="ECO:0007669"/>
    <property type="project" value="UniProtKB-KW"/>
</dbReference>
<dbReference type="Pfam" id="PF22461">
    <property type="entry name" value="SLBB_2"/>
    <property type="match status" value="1"/>
</dbReference>
<keyword evidence="11 15" id="KW-0472">Membrane</keyword>